<accession>A0ACB9BQ59</accession>
<dbReference type="Proteomes" id="UP001055811">
    <property type="component" value="Linkage Group LG06"/>
</dbReference>
<protein>
    <submittedName>
        <fullName evidence="1">Uncharacterized protein</fullName>
    </submittedName>
</protein>
<sequence length="104" mass="10999">METSNRSSSSVKDKAAVAALAAARDLESAGCAERRGAVTGAETRESQAGTRESQAAATGDGGGAYQRRPAMGRGKLAPTDDRFASKREETRRQKTEKKQRPSSL</sequence>
<reference evidence="2" key="1">
    <citation type="journal article" date="2022" name="Mol. Ecol. Resour.">
        <title>The genomes of chicory, endive, great burdock and yacon provide insights into Asteraceae palaeo-polyploidization history and plant inulin production.</title>
        <authorList>
            <person name="Fan W."/>
            <person name="Wang S."/>
            <person name="Wang H."/>
            <person name="Wang A."/>
            <person name="Jiang F."/>
            <person name="Liu H."/>
            <person name="Zhao H."/>
            <person name="Xu D."/>
            <person name="Zhang Y."/>
        </authorList>
    </citation>
    <scope>NUCLEOTIDE SEQUENCE [LARGE SCALE GENOMIC DNA]</scope>
    <source>
        <strain evidence="2">cv. Punajuju</strain>
    </source>
</reference>
<keyword evidence="2" id="KW-1185">Reference proteome</keyword>
<gene>
    <name evidence="1" type="ORF">L2E82_35904</name>
</gene>
<reference evidence="1 2" key="2">
    <citation type="journal article" date="2022" name="Mol. Ecol. Resour.">
        <title>The genomes of chicory, endive, great burdock and yacon provide insights into Asteraceae paleo-polyploidization history and plant inulin production.</title>
        <authorList>
            <person name="Fan W."/>
            <person name="Wang S."/>
            <person name="Wang H."/>
            <person name="Wang A."/>
            <person name="Jiang F."/>
            <person name="Liu H."/>
            <person name="Zhao H."/>
            <person name="Xu D."/>
            <person name="Zhang Y."/>
        </authorList>
    </citation>
    <scope>NUCLEOTIDE SEQUENCE [LARGE SCALE GENOMIC DNA]</scope>
    <source>
        <strain evidence="2">cv. Punajuju</strain>
        <tissue evidence="1">Leaves</tissue>
    </source>
</reference>
<organism evidence="1 2">
    <name type="scientific">Cichorium intybus</name>
    <name type="common">Chicory</name>
    <dbReference type="NCBI Taxonomy" id="13427"/>
    <lineage>
        <taxon>Eukaryota</taxon>
        <taxon>Viridiplantae</taxon>
        <taxon>Streptophyta</taxon>
        <taxon>Embryophyta</taxon>
        <taxon>Tracheophyta</taxon>
        <taxon>Spermatophyta</taxon>
        <taxon>Magnoliopsida</taxon>
        <taxon>eudicotyledons</taxon>
        <taxon>Gunneridae</taxon>
        <taxon>Pentapetalae</taxon>
        <taxon>asterids</taxon>
        <taxon>campanulids</taxon>
        <taxon>Asterales</taxon>
        <taxon>Asteraceae</taxon>
        <taxon>Cichorioideae</taxon>
        <taxon>Cichorieae</taxon>
        <taxon>Cichoriinae</taxon>
        <taxon>Cichorium</taxon>
    </lineage>
</organism>
<evidence type="ECO:0000313" key="1">
    <source>
        <dbReference type="EMBL" id="KAI3724137.1"/>
    </source>
</evidence>
<dbReference type="EMBL" id="CM042014">
    <property type="protein sequence ID" value="KAI3724137.1"/>
    <property type="molecule type" value="Genomic_DNA"/>
</dbReference>
<name>A0ACB9BQ59_CICIN</name>
<proteinExistence type="predicted"/>
<evidence type="ECO:0000313" key="2">
    <source>
        <dbReference type="Proteomes" id="UP001055811"/>
    </source>
</evidence>
<comment type="caution">
    <text evidence="1">The sequence shown here is derived from an EMBL/GenBank/DDBJ whole genome shotgun (WGS) entry which is preliminary data.</text>
</comment>